<organism evidence="1 2">
    <name type="scientific">Corchorus capsularis</name>
    <name type="common">Jute</name>
    <dbReference type="NCBI Taxonomy" id="210143"/>
    <lineage>
        <taxon>Eukaryota</taxon>
        <taxon>Viridiplantae</taxon>
        <taxon>Streptophyta</taxon>
        <taxon>Embryophyta</taxon>
        <taxon>Tracheophyta</taxon>
        <taxon>Spermatophyta</taxon>
        <taxon>Magnoliopsida</taxon>
        <taxon>eudicotyledons</taxon>
        <taxon>Gunneridae</taxon>
        <taxon>Pentapetalae</taxon>
        <taxon>rosids</taxon>
        <taxon>malvids</taxon>
        <taxon>Malvales</taxon>
        <taxon>Malvaceae</taxon>
        <taxon>Grewioideae</taxon>
        <taxon>Apeibeae</taxon>
        <taxon>Corchorus</taxon>
    </lineage>
</organism>
<name>A0A1R3G9B6_COCAP</name>
<accession>A0A1R3G9B6</accession>
<comment type="caution">
    <text evidence="1">The sequence shown here is derived from an EMBL/GenBank/DDBJ whole genome shotgun (WGS) entry which is preliminary data.</text>
</comment>
<keyword evidence="2" id="KW-1185">Reference proteome</keyword>
<sequence>MEHVNTITNTSLIMKNPQRSAGGISVG</sequence>
<dbReference type="AlphaFoldDB" id="A0A1R3G9B6"/>
<dbReference type="Gramene" id="OMO54610">
    <property type="protein sequence ID" value="OMO54610"/>
    <property type="gene ID" value="CCACVL1_27719"/>
</dbReference>
<evidence type="ECO:0000313" key="2">
    <source>
        <dbReference type="Proteomes" id="UP000188268"/>
    </source>
</evidence>
<gene>
    <name evidence="1" type="ORF">CCACVL1_27719</name>
</gene>
<reference evidence="1 2" key="1">
    <citation type="submission" date="2013-09" db="EMBL/GenBank/DDBJ databases">
        <title>Corchorus capsularis genome sequencing.</title>
        <authorList>
            <person name="Alam M."/>
            <person name="Haque M.S."/>
            <person name="Islam M.S."/>
            <person name="Emdad E.M."/>
            <person name="Islam M.M."/>
            <person name="Ahmed B."/>
            <person name="Halim A."/>
            <person name="Hossen Q.M.M."/>
            <person name="Hossain M.Z."/>
            <person name="Ahmed R."/>
            <person name="Khan M.M."/>
            <person name="Islam R."/>
            <person name="Rashid M.M."/>
            <person name="Khan S.A."/>
            <person name="Rahman M.S."/>
            <person name="Alam M."/>
        </authorList>
    </citation>
    <scope>NUCLEOTIDE SEQUENCE [LARGE SCALE GENOMIC DNA]</scope>
    <source>
        <strain evidence="2">cv. CVL-1</strain>
        <tissue evidence="1">Whole seedling</tissue>
    </source>
</reference>
<evidence type="ECO:0000313" key="1">
    <source>
        <dbReference type="EMBL" id="OMO54610.1"/>
    </source>
</evidence>
<dbReference type="EMBL" id="AWWV01014921">
    <property type="protein sequence ID" value="OMO54610.1"/>
    <property type="molecule type" value="Genomic_DNA"/>
</dbReference>
<proteinExistence type="predicted"/>
<protein>
    <submittedName>
        <fullName evidence="1">Uncharacterized protein</fullName>
    </submittedName>
</protein>
<dbReference type="Proteomes" id="UP000188268">
    <property type="component" value="Unassembled WGS sequence"/>
</dbReference>